<gene>
    <name evidence="1" type="ORF">E0946_06545</name>
</gene>
<comment type="caution">
    <text evidence="1">The sequence shown here is derived from an EMBL/GenBank/DDBJ whole genome shotgun (WGS) entry which is preliminary data.</text>
</comment>
<sequence length="304" mass="35814">MKRNDFVNRIEYVLFRSGLFFLRILPYKWGKWLTVRLFIWIGYGFGIRRKLAAKQLQKVYPSMTEEQRKSLLRDIYRNMGLTSAELYLQKKEDLISSIELKDTENLDKALSLGRGVIIATAHFGNWEAATTLPVFGYPLSAVVKRQHNPYFDRYSNALRTRYGMKVIDLKHGVKEIISRLKNNELVALICDQNAGKSGIILDFLGYPASHWKGPVKISLRYHIPIVPAFALRKPDAKIQICFEPMIYYPELQNNEEGYIYLWKQLNQVIESYIHRYPEQWFWVHNRWKATDAMKDNSIKNRKKD</sequence>
<evidence type="ECO:0000313" key="1">
    <source>
        <dbReference type="EMBL" id="TDF72545.1"/>
    </source>
</evidence>
<name>A0AC61QHW2_9BACT</name>
<protein>
    <submittedName>
        <fullName evidence="1">Uncharacterized protein</fullName>
    </submittedName>
</protein>
<keyword evidence="2" id="KW-1185">Reference proteome</keyword>
<evidence type="ECO:0000313" key="2">
    <source>
        <dbReference type="Proteomes" id="UP000294588"/>
    </source>
</evidence>
<reference evidence="1" key="1">
    <citation type="submission" date="2019-03" db="EMBL/GenBank/DDBJ databases">
        <title>Candidatus Syntrophosphaera thermopropionivorans: a novel player in syntrophic propionate oxidation during anaerobic digestion.</title>
        <authorList>
            <person name="Dyksma S."/>
        </authorList>
    </citation>
    <scope>NUCLEOTIDE SEQUENCE</scope>
    <source>
        <strain evidence="1">W5</strain>
    </source>
</reference>
<proteinExistence type="predicted"/>
<dbReference type="EMBL" id="SMOG01000027">
    <property type="protein sequence ID" value="TDF72545.1"/>
    <property type="molecule type" value="Genomic_DNA"/>
</dbReference>
<dbReference type="Proteomes" id="UP000294588">
    <property type="component" value="Unassembled WGS sequence"/>
</dbReference>
<accession>A0AC61QHW2</accession>
<organism evidence="1 2">
    <name type="scientific">Candidatus Syntrophosphaera thermopropionivorans</name>
    <dbReference type="NCBI Taxonomy" id="2593015"/>
    <lineage>
        <taxon>Bacteria</taxon>
        <taxon>Pseudomonadati</taxon>
        <taxon>Candidatus Cloacimonadota</taxon>
        <taxon>Candidatus Cloacimonadia</taxon>
        <taxon>Candidatus Cloacimonadales</taxon>
        <taxon>Candidatus Cloacimonadaceae</taxon>
        <taxon>Candidatus Syntrophosphaera</taxon>
    </lineage>
</organism>